<organism evidence="1 2">
    <name type="scientific">Paramuricea clavata</name>
    <name type="common">Red gorgonian</name>
    <name type="synonym">Violescent sea-whip</name>
    <dbReference type="NCBI Taxonomy" id="317549"/>
    <lineage>
        <taxon>Eukaryota</taxon>
        <taxon>Metazoa</taxon>
        <taxon>Cnidaria</taxon>
        <taxon>Anthozoa</taxon>
        <taxon>Octocorallia</taxon>
        <taxon>Malacalcyonacea</taxon>
        <taxon>Plexauridae</taxon>
        <taxon>Paramuricea</taxon>
    </lineage>
</organism>
<evidence type="ECO:0000313" key="1">
    <source>
        <dbReference type="EMBL" id="CAB4024334.1"/>
    </source>
</evidence>
<evidence type="ECO:0000313" key="2">
    <source>
        <dbReference type="Proteomes" id="UP001152795"/>
    </source>
</evidence>
<dbReference type="AlphaFoldDB" id="A0A6S7J2X5"/>
<name>A0A6S7J2X5_PARCT</name>
<dbReference type="Proteomes" id="UP001152795">
    <property type="component" value="Unassembled WGS sequence"/>
</dbReference>
<keyword evidence="2" id="KW-1185">Reference proteome</keyword>
<gene>
    <name evidence="1" type="ORF">PACLA_8A042221</name>
</gene>
<proteinExistence type="predicted"/>
<feature type="non-terminal residue" evidence="1">
    <location>
        <position position="1"/>
    </location>
</feature>
<reference evidence="1" key="1">
    <citation type="submission" date="2020-04" db="EMBL/GenBank/DDBJ databases">
        <authorList>
            <person name="Alioto T."/>
            <person name="Alioto T."/>
            <person name="Gomez Garrido J."/>
        </authorList>
    </citation>
    <scope>NUCLEOTIDE SEQUENCE</scope>
    <source>
        <strain evidence="1">A484AB</strain>
    </source>
</reference>
<feature type="non-terminal residue" evidence="1">
    <location>
        <position position="136"/>
    </location>
</feature>
<accession>A0A6S7J2X5</accession>
<sequence>CDNPNGTKIPENQAELKRRRAESESYLMSKNENVTHGKWTDEENFIFLQHMEIHPNVLIENNSDMSATVTEFTQNFNSTLMQMGVIESGSGQLKTENQIKNKIKNVKKKKELLYRLVDDDIRKSINTMKQDLSRIR</sequence>
<comment type="caution">
    <text evidence="1">The sequence shown here is derived from an EMBL/GenBank/DDBJ whole genome shotgun (WGS) entry which is preliminary data.</text>
</comment>
<dbReference type="EMBL" id="CACRXK020012968">
    <property type="protein sequence ID" value="CAB4024334.1"/>
    <property type="molecule type" value="Genomic_DNA"/>
</dbReference>
<protein>
    <submittedName>
        <fullName evidence="1">---NA</fullName>
    </submittedName>
</protein>